<comment type="caution">
    <text evidence="1">The sequence shown here is derived from an EMBL/GenBank/DDBJ whole genome shotgun (WGS) entry which is preliminary data.</text>
</comment>
<evidence type="ECO:0000313" key="2">
    <source>
        <dbReference type="Proteomes" id="UP001157125"/>
    </source>
</evidence>
<accession>A0ABQ6IDU1</accession>
<proteinExistence type="predicted"/>
<sequence>MKALDHRIDHRVGRDLDAVASGEHVGKPSTVAALDLAEALAESGVVRERLKAAQTVEVRDPTFADSLGDECRQ</sequence>
<dbReference type="EMBL" id="BSUN01000001">
    <property type="protein sequence ID" value="GMA35571.1"/>
    <property type="molecule type" value="Genomic_DNA"/>
</dbReference>
<organism evidence="1 2">
    <name type="scientific">Demequina litorisediminis</name>
    <dbReference type="NCBI Taxonomy" id="1849022"/>
    <lineage>
        <taxon>Bacteria</taxon>
        <taxon>Bacillati</taxon>
        <taxon>Actinomycetota</taxon>
        <taxon>Actinomycetes</taxon>
        <taxon>Micrococcales</taxon>
        <taxon>Demequinaceae</taxon>
        <taxon>Demequina</taxon>
    </lineage>
</organism>
<reference evidence="2" key="1">
    <citation type="journal article" date="2019" name="Int. J. Syst. Evol. Microbiol.">
        <title>The Global Catalogue of Microorganisms (GCM) 10K type strain sequencing project: providing services to taxonomists for standard genome sequencing and annotation.</title>
        <authorList>
            <consortium name="The Broad Institute Genomics Platform"/>
            <consortium name="The Broad Institute Genome Sequencing Center for Infectious Disease"/>
            <person name="Wu L."/>
            <person name="Ma J."/>
        </authorList>
    </citation>
    <scope>NUCLEOTIDE SEQUENCE [LARGE SCALE GENOMIC DNA]</scope>
    <source>
        <strain evidence="2">NBRC 112299</strain>
    </source>
</reference>
<keyword evidence="2" id="KW-1185">Reference proteome</keyword>
<protein>
    <submittedName>
        <fullName evidence="1">Uncharacterized protein</fullName>
    </submittedName>
</protein>
<gene>
    <name evidence="1" type="ORF">GCM10025876_17750</name>
</gene>
<dbReference type="Proteomes" id="UP001157125">
    <property type="component" value="Unassembled WGS sequence"/>
</dbReference>
<name>A0ABQ6IDU1_9MICO</name>
<evidence type="ECO:0000313" key="1">
    <source>
        <dbReference type="EMBL" id="GMA35571.1"/>
    </source>
</evidence>